<name>A0A4Y4F4G1_9GAMM</name>
<feature type="chain" id="PRO_5021381864" description="Lipoprotein" evidence="1">
    <location>
        <begin position="24"/>
        <end position="123"/>
    </location>
</feature>
<evidence type="ECO:0008006" key="4">
    <source>
        <dbReference type="Google" id="ProtNLM"/>
    </source>
</evidence>
<evidence type="ECO:0000256" key="1">
    <source>
        <dbReference type="SAM" id="SignalP"/>
    </source>
</evidence>
<dbReference type="PROSITE" id="PS51257">
    <property type="entry name" value="PROKAR_LIPOPROTEIN"/>
    <property type="match status" value="1"/>
</dbReference>
<evidence type="ECO:0000313" key="2">
    <source>
        <dbReference type="EMBL" id="GED23635.1"/>
    </source>
</evidence>
<accession>A0A4Y4F4G1</accession>
<dbReference type="RefSeq" id="WP_246053908.1">
    <property type="nucleotide sequence ID" value="NZ_BJOC01000041.1"/>
</dbReference>
<dbReference type="Proteomes" id="UP000319812">
    <property type="component" value="Unassembled WGS sequence"/>
</dbReference>
<proteinExistence type="predicted"/>
<keyword evidence="1" id="KW-0732">Signal</keyword>
<evidence type="ECO:0000313" key="3">
    <source>
        <dbReference type="Proteomes" id="UP000319812"/>
    </source>
</evidence>
<reference evidence="2 3" key="1">
    <citation type="submission" date="2019-06" db="EMBL/GenBank/DDBJ databases">
        <title>Whole genome shotgun sequence of Halomonas halmophila NBRC 15537.</title>
        <authorList>
            <person name="Hosoyama A."/>
            <person name="Uohara A."/>
            <person name="Ohji S."/>
            <person name="Ichikawa N."/>
        </authorList>
    </citation>
    <scope>NUCLEOTIDE SEQUENCE [LARGE SCALE GENOMIC DNA]</scope>
    <source>
        <strain evidence="2 3">NBRC 15537</strain>
    </source>
</reference>
<organism evidence="2 3">
    <name type="scientific">Halomonas halmophila</name>
    <dbReference type="NCBI Taxonomy" id="252"/>
    <lineage>
        <taxon>Bacteria</taxon>
        <taxon>Pseudomonadati</taxon>
        <taxon>Pseudomonadota</taxon>
        <taxon>Gammaproteobacteria</taxon>
        <taxon>Oceanospirillales</taxon>
        <taxon>Halomonadaceae</taxon>
        <taxon>Halomonas</taxon>
    </lineage>
</organism>
<dbReference type="EMBL" id="BJOC01000041">
    <property type="protein sequence ID" value="GED23635.1"/>
    <property type="molecule type" value="Genomic_DNA"/>
</dbReference>
<protein>
    <recommendedName>
        <fullName evidence="4">Lipoprotein</fullName>
    </recommendedName>
</protein>
<comment type="caution">
    <text evidence="2">The sequence shown here is derived from an EMBL/GenBank/DDBJ whole genome shotgun (WGS) entry which is preliminary data.</text>
</comment>
<dbReference type="AlphaFoldDB" id="A0A4Y4F4G1"/>
<keyword evidence="3" id="KW-1185">Reference proteome</keyword>
<feature type="signal peptide" evidence="1">
    <location>
        <begin position="1"/>
        <end position="23"/>
    </location>
</feature>
<sequence>MTARMRVMALMVVLLLGSLAGCASTPAPVEPLTGRLAGSVSEALDASVSLLLERGYVVRHADGDLGRVEAALARWPGYRIRLQVEPAERGSRIEMTAFQRGRPLPPALLQPWLMTLRSRLGAG</sequence>
<gene>
    <name evidence="2" type="ORF">HHA01_26120</name>
</gene>